<accession>A0ABT0AUU4</accession>
<evidence type="ECO:0000313" key="2">
    <source>
        <dbReference type="Proteomes" id="UP001522450"/>
    </source>
</evidence>
<organism evidence="1 2">
    <name type="scientific">Pseudolactococcus carnosus</name>
    <dbReference type="NCBI Taxonomy" id="2749961"/>
    <lineage>
        <taxon>Bacteria</taxon>
        <taxon>Bacillati</taxon>
        <taxon>Bacillota</taxon>
        <taxon>Bacilli</taxon>
        <taxon>Lactobacillales</taxon>
        <taxon>Streptococcaceae</taxon>
        <taxon>Pseudolactococcus</taxon>
    </lineage>
</organism>
<evidence type="ECO:0000313" key="1">
    <source>
        <dbReference type="EMBL" id="MCJ1990493.1"/>
    </source>
</evidence>
<name>A0ABT0AUU4_9LACT</name>
<gene>
    <name evidence="1" type="ORF">GYN21_09740</name>
</gene>
<dbReference type="Proteomes" id="UP001522450">
    <property type="component" value="Unassembled WGS sequence"/>
</dbReference>
<evidence type="ECO:0008006" key="3">
    <source>
        <dbReference type="Google" id="ProtNLM"/>
    </source>
</evidence>
<sequence length="388" mass="43731">MKKRKVLGISAIVLLSLFVGPFLKRKIQSTVTVRDTFKTTKAADFYVVSSDGIRAFGLKENKIKQLSHQKSELAHYPNPTIAKAEFENRYLVFSDQNSAGPSGINRPTISMDFQKGKIIKTPTAYDPYTGSGYSENYFYTHQATSEDGGIYTFDKFGKKVNSYQFNSLSIGYSKFVGAAGKLYFPITHDPKSGKEMANHENSLLIFDEKPKLKLVDEIYLEDNPTYTYMPNEIEQVGDYLYMTITGVRDRESKERIADNRLMVINKKDYQKSFITLGEDYPSFIYKSKDEQYLFITHPTTMVGKSILSVYNVVSGAKYQIDLSQLMDVSGTDKVSGSDVVSVNTSRDGEKLLILTHDAILVYDLLTSSLSATFPLAEGDNPHIYVWPN</sequence>
<dbReference type="EMBL" id="JAAECS010000011">
    <property type="protein sequence ID" value="MCJ1990493.1"/>
    <property type="molecule type" value="Genomic_DNA"/>
</dbReference>
<keyword evidence="2" id="KW-1185">Reference proteome</keyword>
<protein>
    <recommendedName>
        <fullName evidence="3">Lipoprotein</fullName>
    </recommendedName>
</protein>
<reference evidence="1 2" key="1">
    <citation type="journal article" date="2022" name="Microbiol. Res.">
        <title>Comparative genome analysis, predicted lifestyle and antimicrobial strategies of Lactococcus carnosus and Lactococcus paracarnosus isolated from meat.</title>
        <authorList>
            <person name="Werum V."/>
            <person name="Ehrmann M."/>
            <person name="Vogel R."/>
            <person name="Hilgarth M."/>
        </authorList>
    </citation>
    <scope>NUCLEOTIDE SEQUENCE [LARGE SCALE GENOMIC DNA]</scope>
    <source>
        <strain evidence="1 2">TMW22177</strain>
    </source>
</reference>
<dbReference type="SUPFAM" id="SSF75011">
    <property type="entry name" value="3-carboxy-cis,cis-mucoante lactonizing enzyme"/>
    <property type="match status" value="1"/>
</dbReference>
<proteinExistence type="predicted"/>
<dbReference type="RefSeq" id="WP_097025220.1">
    <property type="nucleotide sequence ID" value="NZ_JAAECQ010000005.1"/>
</dbReference>
<comment type="caution">
    <text evidence="1">The sequence shown here is derived from an EMBL/GenBank/DDBJ whole genome shotgun (WGS) entry which is preliminary data.</text>
</comment>